<name>A0ABX2EDL4_9BURK</name>
<sequence>MNFGVLAGLPRSVSVAAGALALLIAAGCSSPPKPPPPTTVDGAIQASPQLNLSVNQRPSPLLVRVYELKTASSFNSADFMALYQGDQAALAADMVAREEIMLQPGENRPYKKTLGAETKFIGVFGAYRNLEKSTWRVVVPVQPNKAQKLSIRAGDLALAVEVKP</sequence>
<dbReference type="Pfam" id="PF12790">
    <property type="entry name" value="T6SS-SciN"/>
    <property type="match status" value="1"/>
</dbReference>
<organism evidence="2 3">
    <name type="scientific">Pseudaquabacterium terrae</name>
    <dbReference type="NCBI Taxonomy" id="2732868"/>
    <lineage>
        <taxon>Bacteria</taxon>
        <taxon>Pseudomonadati</taxon>
        <taxon>Pseudomonadota</taxon>
        <taxon>Betaproteobacteria</taxon>
        <taxon>Burkholderiales</taxon>
        <taxon>Sphaerotilaceae</taxon>
        <taxon>Pseudaquabacterium</taxon>
    </lineage>
</organism>
<dbReference type="RefSeq" id="WP_173121500.1">
    <property type="nucleotide sequence ID" value="NZ_JABRWJ010000002.1"/>
</dbReference>
<dbReference type="NCBIfam" id="TIGR03352">
    <property type="entry name" value="VI_chp_3"/>
    <property type="match status" value="1"/>
</dbReference>
<dbReference type="Gene3D" id="2.60.40.4150">
    <property type="entry name" value="Type VI secretion system, lipoprotein SciN"/>
    <property type="match status" value="1"/>
</dbReference>
<gene>
    <name evidence="2" type="primary">tssJ</name>
    <name evidence="2" type="ORF">HLB44_05490</name>
</gene>
<evidence type="ECO:0000313" key="3">
    <source>
        <dbReference type="Proteomes" id="UP000737171"/>
    </source>
</evidence>
<comment type="caution">
    <text evidence="2">The sequence shown here is derived from an EMBL/GenBank/DDBJ whole genome shotgun (WGS) entry which is preliminary data.</text>
</comment>
<reference evidence="2 3" key="1">
    <citation type="submission" date="2020-05" db="EMBL/GenBank/DDBJ databases">
        <title>Aquincola sp. isolate from soil.</title>
        <authorList>
            <person name="Han J."/>
            <person name="Kim D.-U."/>
        </authorList>
    </citation>
    <scope>NUCLEOTIDE SEQUENCE [LARGE SCALE GENOMIC DNA]</scope>
    <source>
        <strain evidence="2 3">S2</strain>
    </source>
</reference>
<evidence type="ECO:0000256" key="1">
    <source>
        <dbReference type="SAM" id="SignalP"/>
    </source>
</evidence>
<dbReference type="PANTHER" id="PTHR37625">
    <property type="entry name" value="OUTER MEMBRANE LIPOPROTEIN-RELATED"/>
    <property type="match status" value="1"/>
</dbReference>
<dbReference type="InterPro" id="IPR017734">
    <property type="entry name" value="T6SS_SciN"/>
</dbReference>
<feature type="chain" id="PRO_5046443374" evidence="1">
    <location>
        <begin position="22"/>
        <end position="164"/>
    </location>
</feature>
<dbReference type="EMBL" id="JABRWJ010000002">
    <property type="protein sequence ID" value="NRF66430.1"/>
    <property type="molecule type" value="Genomic_DNA"/>
</dbReference>
<feature type="signal peptide" evidence="1">
    <location>
        <begin position="1"/>
        <end position="21"/>
    </location>
</feature>
<keyword evidence="2" id="KW-0449">Lipoprotein</keyword>
<proteinExistence type="predicted"/>
<keyword evidence="1" id="KW-0732">Signal</keyword>
<dbReference type="Proteomes" id="UP000737171">
    <property type="component" value="Unassembled WGS sequence"/>
</dbReference>
<protein>
    <submittedName>
        <fullName evidence="2">Type VI secretion system lipoprotein TssJ</fullName>
    </submittedName>
</protein>
<accession>A0ABX2EDL4</accession>
<keyword evidence="3" id="KW-1185">Reference proteome</keyword>
<dbReference type="InterPro" id="IPR038706">
    <property type="entry name" value="Type_VI_SciN-like_sf"/>
</dbReference>
<dbReference type="PANTHER" id="PTHR37625:SF4">
    <property type="entry name" value="OUTER MEMBRANE LIPOPROTEIN"/>
    <property type="match status" value="1"/>
</dbReference>
<evidence type="ECO:0000313" key="2">
    <source>
        <dbReference type="EMBL" id="NRF66430.1"/>
    </source>
</evidence>